<accession>A0A9W6M8T2</accession>
<dbReference type="Gene3D" id="1.20.120.450">
    <property type="entry name" value="dinb family like domain"/>
    <property type="match status" value="1"/>
</dbReference>
<dbReference type="SUPFAM" id="SSF109854">
    <property type="entry name" value="DinB/YfiT-like putative metalloenzymes"/>
    <property type="match status" value="1"/>
</dbReference>
<evidence type="ECO:0000313" key="2">
    <source>
        <dbReference type="Proteomes" id="UP001142325"/>
    </source>
</evidence>
<reference evidence="1" key="2">
    <citation type="submission" date="2023-01" db="EMBL/GenBank/DDBJ databases">
        <authorList>
            <person name="Sun Q."/>
            <person name="Evtushenko L."/>
        </authorList>
    </citation>
    <scope>NUCLEOTIDE SEQUENCE</scope>
    <source>
        <strain evidence="1">VKM Ac-1958</strain>
    </source>
</reference>
<gene>
    <name evidence="1" type="ORF">GCM10017596_18800</name>
</gene>
<keyword evidence="2" id="KW-1185">Reference proteome</keyword>
<evidence type="ECO:0000313" key="1">
    <source>
        <dbReference type="EMBL" id="GLK02165.1"/>
    </source>
</evidence>
<proteinExistence type="predicted"/>
<organism evidence="1 2">
    <name type="scientific">Microbacterium keratanolyticum</name>
    <dbReference type="NCBI Taxonomy" id="67574"/>
    <lineage>
        <taxon>Bacteria</taxon>
        <taxon>Bacillati</taxon>
        <taxon>Actinomycetota</taxon>
        <taxon>Actinomycetes</taxon>
        <taxon>Micrococcales</taxon>
        <taxon>Microbacteriaceae</taxon>
        <taxon>Microbacterium</taxon>
    </lineage>
</organism>
<sequence length="150" mass="16806">MISLLRARLSQAQRLYDDFLSEMTPQLLASRLRDLPSNTIGQQLWCVIGARESFAAAARAGAWQGFDCSLQHEHLSDAAAVRDTLSRSAFDVDSWVSGLDVSDEDSLRYALALLEHEAMHHGQLLRYLYAFDVPRPQSWQELYALDGHGG</sequence>
<protein>
    <recommendedName>
        <fullName evidence="3">DinB family protein</fullName>
    </recommendedName>
</protein>
<comment type="caution">
    <text evidence="1">The sequence shown here is derived from an EMBL/GenBank/DDBJ whole genome shotgun (WGS) entry which is preliminary data.</text>
</comment>
<evidence type="ECO:0008006" key="3">
    <source>
        <dbReference type="Google" id="ProtNLM"/>
    </source>
</evidence>
<dbReference type="AlphaFoldDB" id="A0A9W6M8T2"/>
<dbReference type="InterPro" id="IPR034660">
    <property type="entry name" value="DinB/YfiT-like"/>
</dbReference>
<dbReference type="EMBL" id="BSET01000002">
    <property type="protein sequence ID" value="GLK02165.1"/>
    <property type="molecule type" value="Genomic_DNA"/>
</dbReference>
<reference evidence="1" key="1">
    <citation type="journal article" date="2014" name="Int. J. Syst. Evol. Microbiol.">
        <title>Complete genome sequence of Corynebacterium casei LMG S-19264T (=DSM 44701T), isolated from a smear-ripened cheese.</title>
        <authorList>
            <consortium name="US DOE Joint Genome Institute (JGI-PGF)"/>
            <person name="Walter F."/>
            <person name="Albersmeier A."/>
            <person name="Kalinowski J."/>
            <person name="Ruckert C."/>
        </authorList>
    </citation>
    <scope>NUCLEOTIDE SEQUENCE</scope>
    <source>
        <strain evidence="1">VKM Ac-1958</strain>
    </source>
</reference>
<dbReference type="Proteomes" id="UP001142325">
    <property type="component" value="Unassembled WGS sequence"/>
</dbReference>
<dbReference type="RefSeq" id="WP_204939735.1">
    <property type="nucleotide sequence ID" value="NZ_BAAAUM010000002.1"/>
</dbReference>
<name>A0A9W6M8T2_9MICO</name>